<dbReference type="Pfam" id="PF00849">
    <property type="entry name" value="PseudoU_synth_2"/>
    <property type="match status" value="1"/>
</dbReference>
<reference evidence="3 4" key="1">
    <citation type="submission" date="2019-02" db="EMBL/GenBank/DDBJ databases">
        <title>Deep-cultivation of Planctomycetes and their phenomic and genomic characterization uncovers novel biology.</title>
        <authorList>
            <person name="Wiegand S."/>
            <person name="Jogler M."/>
            <person name="Boedeker C."/>
            <person name="Pinto D."/>
            <person name="Vollmers J."/>
            <person name="Rivas-Marin E."/>
            <person name="Kohn T."/>
            <person name="Peeters S.H."/>
            <person name="Heuer A."/>
            <person name="Rast P."/>
            <person name="Oberbeckmann S."/>
            <person name="Bunk B."/>
            <person name="Jeske O."/>
            <person name="Meyerdierks A."/>
            <person name="Storesund J.E."/>
            <person name="Kallscheuer N."/>
            <person name="Luecker S."/>
            <person name="Lage O.M."/>
            <person name="Pohl T."/>
            <person name="Merkel B.J."/>
            <person name="Hornburger P."/>
            <person name="Mueller R.-W."/>
            <person name="Bruemmer F."/>
            <person name="Labrenz M."/>
            <person name="Spormann A.M."/>
            <person name="Op Den Camp H."/>
            <person name="Overmann J."/>
            <person name="Amann R."/>
            <person name="Jetten M.S.M."/>
            <person name="Mascher T."/>
            <person name="Medema M.H."/>
            <person name="Devos D.P."/>
            <person name="Kaster A.-K."/>
            <person name="Ovreas L."/>
            <person name="Rohde M."/>
            <person name="Galperin M.Y."/>
            <person name="Jogler C."/>
        </authorList>
    </citation>
    <scope>NUCLEOTIDE SEQUENCE [LARGE SCALE GENOMIC DNA]</scope>
    <source>
        <strain evidence="3 4">Poly41</strain>
    </source>
</reference>
<dbReference type="GO" id="GO:0160141">
    <property type="term" value="F:23S rRNA pseudouridine(955/2504/2580) synthase activity"/>
    <property type="evidence" value="ECO:0007669"/>
    <property type="project" value="UniProtKB-EC"/>
</dbReference>
<gene>
    <name evidence="3" type="primary">rluC</name>
    <name evidence="3" type="ORF">Poly41_25170</name>
</gene>
<comment type="similarity">
    <text evidence="1">Belongs to the pseudouridine synthase RluA family.</text>
</comment>
<sequence length="241" mass="26789">MFDVLFEDNHLLVVDKPAGLATMGAEGEQTLHWLGCEYLRTRYNKPGRAFLGIVSRLDAMTSGVIVMAKTSKAASRLAPQFSGQGNNRASKIYLAMLEGALRDEAGERSDFVIKDDAARRMRVCGESTPNALLARLRFATLAKSQSETLVAVQLLSGRKHQIRVQFANLGHPVWADRKYGGRHSMDVGIGLHSLQLAINHPTLPERKLFKAPLPKSWHRFGKLVQPMNQIHHHANRLLSPP</sequence>
<proteinExistence type="inferred from homology"/>
<dbReference type="SUPFAM" id="SSF55120">
    <property type="entry name" value="Pseudouridine synthase"/>
    <property type="match status" value="1"/>
</dbReference>
<dbReference type="RefSeq" id="WP_231615611.1">
    <property type="nucleotide sequence ID" value="NZ_SJPV01000003.1"/>
</dbReference>
<evidence type="ECO:0000313" key="4">
    <source>
        <dbReference type="Proteomes" id="UP000319143"/>
    </source>
</evidence>
<dbReference type="InterPro" id="IPR050188">
    <property type="entry name" value="RluA_PseudoU_synthase"/>
</dbReference>
<accession>A0A5C6DW81</accession>
<evidence type="ECO:0000259" key="2">
    <source>
        <dbReference type="Pfam" id="PF00849"/>
    </source>
</evidence>
<dbReference type="EC" id="5.4.99.24" evidence="3"/>
<dbReference type="InterPro" id="IPR006145">
    <property type="entry name" value="PsdUridine_synth_RsuA/RluA"/>
</dbReference>
<dbReference type="GO" id="GO:0003723">
    <property type="term" value="F:RNA binding"/>
    <property type="evidence" value="ECO:0007669"/>
    <property type="project" value="InterPro"/>
</dbReference>
<keyword evidence="3" id="KW-0413">Isomerase</keyword>
<comment type="caution">
    <text evidence="3">The sequence shown here is derived from an EMBL/GenBank/DDBJ whole genome shotgun (WGS) entry which is preliminary data.</text>
</comment>
<dbReference type="Gene3D" id="3.30.2350.10">
    <property type="entry name" value="Pseudouridine synthase"/>
    <property type="match status" value="1"/>
</dbReference>
<protein>
    <submittedName>
        <fullName evidence="3">Ribosomal large subunit pseudouridine synthase C</fullName>
        <ecNumber evidence="3">5.4.99.24</ecNumber>
    </submittedName>
</protein>
<dbReference type="EMBL" id="SJPV01000003">
    <property type="protein sequence ID" value="TWU39661.1"/>
    <property type="molecule type" value="Genomic_DNA"/>
</dbReference>
<evidence type="ECO:0000256" key="1">
    <source>
        <dbReference type="ARBA" id="ARBA00010876"/>
    </source>
</evidence>
<dbReference type="PANTHER" id="PTHR21600">
    <property type="entry name" value="MITOCHONDRIAL RNA PSEUDOURIDINE SYNTHASE"/>
    <property type="match status" value="1"/>
</dbReference>
<dbReference type="Proteomes" id="UP000319143">
    <property type="component" value="Unassembled WGS sequence"/>
</dbReference>
<dbReference type="GO" id="GO:0000455">
    <property type="term" value="P:enzyme-directed rRNA pseudouridine synthesis"/>
    <property type="evidence" value="ECO:0007669"/>
    <property type="project" value="TreeGrafter"/>
</dbReference>
<evidence type="ECO:0000313" key="3">
    <source>
        <dbReference type="EMBL" id="TWU39661.1"/>
    </source>
</evidence>
<keyword evidence="4" id="KW-1185">Reference proteome</keyword>
<dbReference type="PANTHER" id="PTHR21600:SF44">
    <property type="entry name" value="RIBOSOMAL LARGE SUBUNIT PSEUDOURIDINE SYNTHASE D"/>
    <property type="match status" value="1"/>
</dbReference>
<organism evidence="3 4">
    <name type="scientific">Novipirellula artificiosorum</name>
    <dbReference type="NCBI Taxonomy" id="2528016"/>
    <lineage>
        <taxon>Bacteria</taxon>
        <taxon>Pseudomonadati</taxon>
        <taxon>Planctomycetota</taxon>
        <taxon>Planctomycetia</taxon>
        <taxon>Pirellulales</taxon>
        <taxon>Pirellulaceae</taxon>
        <taxon>Novipirellula</taxon>
    </lineage>
</organism>
<dbReference type="InterPro" id="IPR020103">
    <property type="entry name" value="PsdUridine_synth_cat_dom_sf"/>
</dbReference>
<dbReference type="CDD" id="cd02869">
    <property type="entry name" value="PseudoU_synth_RluA_like"/>
    <property type="match status" value="1"/>
</dbReference>
<name>A0A5C6DW81_9BACT</name>
<feature type="domain" description="Pseudouridine synthase RsuA/RluA-like" evidence="2">
    <location>
        <begin position="10"/>
        <end position="167"/>
    </location>
</feature>
<dbReference type="AlphaFoldDB" id="A0A5C6DW81"/>